<protein>
    <submittedName>
        <fullName evidence="1">Uncharacterized protein</fullName>
    </submittedName>
</protein>
<dbReference type="EnsemblBacteria" id="ABK77811">
    <property type="protein sequence ID" value="ABK77811"/>
    <property type="gene ID" value="CENSYa_1187"/>
</dbReference>
<keyword evidence="2" id="KW-1185">Reference proteome</keyword>
<name>A0RWU4_CENSY</name>
<organism evidence="1 2">
    <name type="scientific">Cenarchaeum symbiosum (strain A)</name>
    <dbReference type="NCBI Taxonomy" id="414004"/>
    <lineage>
        <taxon>Archaea</taxon>
        <taxon>Nitrososphaerota</taxon>
        <taxon>Candidatus Cenarchaeales</taxon>
        <taxon>Candidatus Cenarchaeaceae</taxon>
        <taxon>Candidatus Cenarchaeum</taxon>
    </lineage>
</organism>
<dbReference type="HOGENOM" id="CLU_2911334_0_0_2"/>
<gene>
    <name evidence="1" type="ordered locus">CENSYa_1187</name>
</gene>
<sequence>MGRYDEWNKDIGYDCWTSVEMVFEGSKKIFGESVQARKAGSIMREILIRVSLYNRLVAMYA</sequence>
<evidence type="ECO:0000313" key="1">
    <source>
        <dbReference type="EMBL" id="ABK77811.1"/>
    </source>
</evidence>
<dbReference type="Proteomes" id="UP000000758">
    <property type="component" value="Chromosome"/>
</dbReference>
<accession>A0RWU4</accession>
<dbReference type="STRING" id="414004.CENSYa_1187"/>
<proteinExistence type="predicted"/>
<dbReference type="AlphaFoldDB" id="A0RWU4"/>
<reference evidence="1 2" key="1">
    <citation type="journal article" date="2006" name="Proc. Natl. Acad. Sci. U.S.A.">
        <title>Genomic analysis of the uncultivated marine crenarchaeote Cenarchaeum symbiosum.</title>
        <authorList>
            <person name="Hallam S.J."/>
            <person name="Konstantinidis K.T."/>
            <person name="Putnam N."/>
            <person name="Schleper C."/>
            <person name="Watanabe Y."/>
            <person name="Sugahara J."/>
            <person name="Preston C."/>
            <person name="de la Torre J."/>
            <person name="Richardson P.M."/>
            <person name="DeLong E.F."/>
        </authorList>
    </citation>
    <scope>NUCLEOTIDE SEQUENCE [LARGE SCALE GENOMIC DNA]</scope>
    <source>
        <strain evidence="2">A</strain>
    </source>
</reference>
<dbReference type="KEGG" id="csy:CENSYa_1187"/>
<dbReference type="EMBL" id="DP000238">
    <property type="protein sequence ID" value="ABK77811.1"/>
    <property type="molecule type" value="Genomic_DNA"/>
</dbReference>
<evidence type="ECO:0000313" key="2">
    <source>
        <dbReference type="Proteomes" id="UP000000758"/>
    </source>
</evidence>